<dbReference type="PROSITE" id="PS50804">
    <property type="entry name" value="SCAN_BOX"/>
    <property type="match status" value="1"/>
</dbReference>
<name>A0AAV7L8A7_PLEWA</name>
<protein>
    <recommendedName>
        <fullName evidence="1">SCAN box domain-containing protein</fullName>
    </recommendedName>
</protein>
<dbReference type="PANTHER" id="PTHR46888">
    <property type="entry name" value="ZINC KNUCKLE DOMAINCONTAINING PROTEIN-RELATED"/>
    <property type="match status" value="1"/>
</dbReference>
<dbReference type="InterPro" id="IPR003309">
    <property type="entry name" value="SCAN_dom"/>
</dbReference>
<evidence type="ECO:0000313" key="3">
    <source>
        <dbReference type="Proteomes" id="UP001066276"/>
    </source>
</evidence>
<comment type="caution">
    <text evidence="2">The sequence shown here is derived from an EMBL/GenBank/DDBJ whole genome shotgun (WGS) entry which is preliminary data.</text>
</comment>
<reference evidence="2" key="1">
    <citation type="journal article" date="2022" name="bioRxiv">
        <title>Sequencing and chromosome-scale assembly of the giantPleurodeles waltlgenome.</title>
        <authorList>
            <person name="Brown T."/>
            <person name="Elewa A."/>
            <person name="Iarovenko S."/>
            <person name="Subramanian E."/>
            <person name="Araus A.J."/>
            <person name="Petzold A."/>
            <person name="Susuki M."/>
            <person name="Suzuki K.-i.T."/>
            <person name="Hayashi T."/>
            <person name="Toyoda A."/>
            <person name="Oliveira C."/>
            <person name="Osipova E."/>
            <person name="Leigh N.D."/>
            <person name="Simon A."/>
            <person name="Yun M.H."/>
        </authorList>
    </citation>
    <scope>NUCLEOTIDE SEQUENCE</scope>
    <source>
        <strain evidence="2">20211129_DDA</strain>
        <tissue evidence="2">Liver</tissue>
    </source>
</reference>
<feature type="domain" description="SCAN box" evidence="1">
    <location>
        <begin position="88"/>
        <end position="166"/>
    </location>
</feature>
<dbReference type="Proteomes" id="UP001066276">
    <property type="component" value="Chromosome 11"/>
</dbReference>
<gene>
    <name evidence="2" type="ORF">NDU88_001033</name>
</gene>
<dbReference type="AlphaFoldDB" id="A0AAV7L8A7"/>
<proteinExistence type="predicted"/>
<dbReference type="InterPro" id="IPR038269">
    <property type="entry name" value="SCAN_sf"/>
</dbReference>
<dbReference type="PANTHER" id="PTHR46888:SF1">
    <property type="entry name" value="RIBONUCLEASE H"/>
    <property type="match status" value="1"/>
</dbReference>
<organism evidence="2 3">
    <name type="scientific">Pleurodeles waltl</name>
    <name type="common">Iberian ribbed newt</name>
    <dbReference type="NCBI Taxonomy" id="8319"/>
    <lineage>
        <taxon>Eukaryota</taxon>
        <taxon>Metazoa</taxon>
        <taxon>Chordata</taxon>
        <taxon>Craniata</taxon>
        <taxon>Vertebrata</taxon>
        <taxon>Euteleostomi</taxon>
        <taxon>Amphibia</taxon>
        <taxon>Batrachia</taxon>
        <taxon>Caudata</taxon>
        <taxon>Salamandroidea</taxon>
        <taxon>Salamandridae</taxon>
        <taxon>Pleurodelinae</taxon>
        <taxon>Pleurodeles</taxon>
    </lineage>
</organism>
<evidence type="ECO:0000313" key="2">
    <source>
        <dbReference type="EMBL" id="KAJ1087871.1"/>
    </source>
</evidence>
<keyword evidence="3" id="KW-1185">Reference proteome</keyword>
<dbReference type="Gene3D" id="1.10.4020.10">
    <property type="entry name" value="DNA breaking-rejoining enzymes"/>
    <property type="match status" value="1"/>
</dbReference>
<accession>A0AAV7L8A7</accession>
<dbReference type="SUPFAM" id="SSF47353">
    <property type="entry name" value="Retrovirus capsid dimerization domain-like"/>
    <property type="match status" value="1"/>
</dbReference>
<sequence length="214" mass="24866">MGTDSIRGYGAVTEVCTREDPVVFFLNFERAARASAWPTESWPFYLAPLLTREAQAAYQIVNLDGTTCYGEVKHFIMDRLSIDEETHRLRFRKERGTPRDNPKTLFYRIKDTTDRWLKPLESTMEEIMKNFYLEQYLEALPFQMQKWLRQHAGLTLDQAVEIATSFACAQSRGYFPDTEKISKAFPHTATSMRKSQTKPSMKLPRLGYGNLSLW</sequence>
<dbReference type="EMBL" id="JANPWB010000015">
    <property type="protein sequence ID" value="KAJ1087871.1"/>
    <property type="molecule type" value="Genomic_DNA"/>
</dbReference>
<evidence type="ECO:0000259" key="1">
    <source>
        <dbReference type="PROSITE" id="PS50804"/>
    </source>
</evidence>
<dbReference type="Pfam" id="PF02023">
    <property type="entry name" value="SCAN"/>
    <property type="match status" value="1"/>
</dbReference>